<reference evidence="3" key="1">
    <citation type="journal article" date="2023" name="PLoS Negl. Trop. Dis.">
        <title>A genome sequence for Biomphalaria pfeifferi, the major vector snail for the human-infecting parasite Schistosoma mansoni.</title>
        <authorList>
            <person name="Bu L."/>
            <person name="Lu L."/>
            <person name="Laidemitt M.R."/>
            <person name="Zhang S.M."/>
            <person name="Mutuku M."/>
            <person name="Mkoji G."/>
            <person name="Steinauer M."/>
            <person name="Loker E.S."/>
        </authorList>
    </citation>
    <scope>NUCLEOTIDE SEQUENCE</scope>
    <source>
        <strain evidence="3">KasaAsao</strain>
    </source>
</reference>
<reference evidence="3" key="2">
    <citation type="submission" date="2023-04" db="EMBL/GenBank/DDBJ databases">
        <authorList>
            <person name="Bu L."/>
            <person name="Lu L."/>
            <person name="Laidemitt M.R."/>
            <person name="Zhang S.M."/>
            <person name="Mutuku M."/>
            <person name="Mkoji G."/>
            <person name="Steinauer M."/>
            <person name="Loker E.S."/>
        </authorList>
    </citation>
    <scope>NUCLEOTIDE SEQUENCE</scope>
    <source>
        <strain evidence="3">KasaAsao</strain>
        <tissue evidence="3">Whole Snail</tissue>
    </source>
</reference>
<protein>
    <submittedName>
        <fullName evidence="3">Stress response protein NST1-like isoform X1</fullName>
    </submittedName>
</protein>
<dbReference type="InterPro" id="IPR029488">
    <property type="entry name" value="Hmw/CFAP97"/>
</dbReference>
<evidence type="ECO:0000256" key="1">
    <source>
        <dbReference type="ARBA" id="ARBA00008315"/>
    </source>
</evidence>
<dbReference type="InterPro" id="IPR038792">
    <property type="entry name" value="CFAP97D1/2"/>
</dbReference>
<gene>
    <name evidence="3" type="ORF">Bpfe_004026</name>
</gene>
<dbReference type="Pfam" id="PF13879">
    <property type="entry name" value="Hmw_CFAP97"/>
    <property type="match status" value="1"/>
</dbReference>
<organism evidence="3 4">
    <name type="scientific">Biomphalaria pfeifferi</name>
    <name type="common">Bloodfluke planorb</name>
    <name type="synonym">Freshwater snail</name>
    <dbReference type="NCBI Taxonomy" id="112525"/>
    <lineage>
        <taxon>Eukaryota</taxon>
        <taxon>Metazoa</taxon>
        <taxon>Spiralia</taxon>
        <taxon>Lophotrochozoa</taxon>
        <taxon>Mollusca</taxon>
        <taxon>Gastropoda</taxon>
        <taxon>Heterobranchia</taxon>
        <taxon>Euthyneura</taxon>
        <taxon>Panpulmonata</taxon>
        <taxon>Hygrophila</taxon>
        <taxon>Lymnaeoidea</taxon>
        <taxon>Planorbidae</taxon>
        <taxon>Biomphalaria</taxon>
    </lineage>
</organism>
<accession>A0AAD8C6T0</accession>
<sequence length="314" mass="37046">MDRSYKSILPTCNKILQKRWDTTYYNEHRRKVADATATVDTKAPQTYLHLHLKMKKLQLEEERLAMIERDNLLLLKKMSCIMTSRGRIDNRNNYEPIKSLNREKRQRELLRITKENQAILRRITMRRPEYSHEKWQSDWEENLKFMNNISAFPPEWWLERKPTPRSPNRSRSASARHKSAQGKNDESSKENAKEGKDTKPNKDQVNEKPKEKHKRPRAVDTSQKSEKLKDKIKEAPAEDTPEKSEKHQDKDDKADSDSEKTEQNETGQVESSDESQVKEIEDEHKTKQEEDQPKQEEGRVEVVVEKDEVNVGQT</sequence>
<feature type="region of interest" description="Disordered" evidence="2">
    <location>
        <begin position="158"/>
        <end position="314"/>
    </location>
</feature>
<dbReference type="Proteomes" id="UP001233172">
    <property type="component" value="Unassembled WGS sequence"/>
</dbReference>
<name>A0AAD8C6T0_BIOPF</name>
<evidence type="ECO:0000313" key="3">
    <source>
        <dbReference type="EMBL" id="KAK0066594.1"/>
    </source>
</evidence>
<dbReference type="EMBL" id="JASAOG010000010">
    <property type="protein sequence ID" value="KAK0066594.1"/>
    <property type="molecule type" value="Genomic_DNA"/>
</dbReference>
<dbReference type="PANTHER" id="PTHR33768">
    <property type="entry name" value="MIP11318P"/>
    <property type="match status" value="1"/>
</dbReference>
<feature type="compositionally biased region" description="Basic and acidic residues" evidence="2">
    <location>
        <begin position="275"/>
        <end position="314"/>
    </location>
</feature>
<proteinExistence type="inferred from homology"/>
<comment type="caution">
    <text evidence="3">The sequence shown here is derived from an EMBL/GenBank/DDBJ whole genome shotgun (WGS) entry which is preliminary data.</text>
</comment>
<evidence type="ECO:0000313" key="4">
    <source>
        <dbReference type="Proteomes" id="UP001233172"/>
    </source>
</evidence>
<feature type="compositionally biased region" description="Basic and acidic residues" evidence="2">
    <location>
        <begin position="223"/>
        <end position="263"/>
    </location>
</feature>
<dbReference type="AlphaFoldDB" id="A0AAD8C6T0"/>
<feature type="compositionally biased region" description="Basic and acidic residues" evidence="2">
    <location>
        <begin position="183"/>
        <end position="210"/>
    </location>
</feature>
<comment type="similarity">
    <text evidence="1">Belongs to the CFAP97 family.</text>
</comment>
<keyword evidence="4" id="KW-1185">Reference proteome</keyword>
<evidence type="ECO:0000256" key="2">
    <source>
        <dbReference type="SAM" id="MobiDB-lite"/>
    </source>
</evidence>
<dbReference type="PANTHER" id="PTHR33768:SF5">
    <property type="entry name" value="SPERM AXONEMAL MAINTENANCE PROTEIN CFAP97D1"/>
    <property type="match status" value="1"/>
</dbReference>